<accession>A0ABV9LVM4</accession>
<dbReference type="EMBL" id="JBHSGU010000002">
    <property type="protein sequence ID" value="MFC4700204.1"/>
    <property type="molecule type" value="Genomic_DNA"/>
</dbReference>
<dbReference type="PANTHER" id="PTHR33987">
    <property type="entry name" value="CALCINEURIN-LIKE METALLO-PHOSPHOESTERASE SUPERFAMILY PROTEIN"/>
    <property type="match status" value="1"/>
</dbReference>
<reference evidence="3" key="1">
    <citation type="journal article" date="2019" name="Int. J. Syst. Evol. Microbiol.">
        <title>The Global Catalogue of Microorganisms (GCM) 10K type strain sequencing project: providing services to taxonomists for standard genome sequencing and annotation.</title>
        <authorList>
            <consortium name="The Broad Institute Genomics Platform"/>
            <consortium name="The Broad Institute Genome Sequencing Center for Infectious Disease"/>
            <person name="Wu L."/>
            <person name="Ma J."/>
        </authorList>
    </citation>
    <scope>NUCLEOTIDE SEQUENCE [LARGE SCALE GENOMIC DNA]</scope>
    <source>
        <strain evidence="3">KACC 12507</strain>
    </source>
</reference>
<keyword evidence="2" id="KW-0378">Hydrolase</keyword>
<dbReference type="GO" id="GO:0004035">
    <property type="term" value="F:alkaline phosphatase activity"/>
    <property type="evidence" value="ECO:0007669"/>
    <property type="project" value="UniProtKB-EC"/>
</dbReference>
<comment type="caution">
    <text evidence="2">The sequence shown here is derived from an EMBL/GenBank/DDBJ whole genome shotgun (WGS) entry which is preliminary data.</text>
</comment>
<dbReference type="CDD" id="cd07389">
    <property type="entry name" value="MPP_PhoD"/>
    <property type="match status" value="1"/>
</dbReference>
<dbReference type="Proteomes" id="UP001595897">
    <property type="component" value="Unassembled WGS sequence"/>
</dbReference>
<evidence type="ECO:0000259" key="1">
    <source>
        <dbReference type="Pfam" id="PF09423"/>
    </source>
</evidence>
<keyword evidence="3" id="KW-1185">Reference proteome</keyword>
<dbReference type="Gene3D" id="3.60.21.70">
    <property type="entry name" value="PhoD-like phosphatase"/>
    <property type="match status" value="1"/>
</dbReference>
<organism evidence="2 3">
    <name type="scientific">Glaciecola siphonariae</name>
    <dbReference type="NCBI Taxonomy" id="521012"/>
    <lineage>
        <taxon>Bacteria</taxon>
        <taxon>Pseudomonadati</taxon>
        <taxon>Pseudomonadota</taxon>
        <taxon>Gammaproteobacteria</taxon>
        <taxon>Alteromonadales</taxon>
        <taxon>Alteromonadaceae</taxon>
        <taxon>Glaciecola</taxon>
    </lineage>
</organism>
<dbReference type="RefSeq" id="WP_382407421.1">
    <property type="nucleotide sequence ID" value="NZ_JBHSGU010000002.1"/>
</dbReference>
<feature type="domain" description="PhoD-like phosphatase metallophosphatase" evidence="1">
    <location>
        <begin position="57"/>
        <end position="330"/>
    </location>
</feature>
<dbReference type="InterPro" id="IPR029052">
    <property type="entry name" value="Metallo-depent_PP-like"/>
</dbReference>
<dbReference type="PANTHER" id="PTHR33987:SF1">
    <property type="entry name" value="CALCINEURIN-LIKE METALLO-PHOSPHOESTERASE SUPERFAMILY PROTEIN"/>
    <property type="match status" value="1"/>
</dbReference>
<name>A0ABV9LVM4_9ALTE</name>
<dbReference type="InterPro" id="IPR038607">
    <property type="entry name" value="PhoD-like_sf"/>
</dbReference>
<dbReference type="SUPFAM" id="SSF56300">
    <property type="entry name" value="Metallo-dependent phosphatases"/>
    <property type="match status" value="1"/>
</dbReference>
<gene>
    <name evidence="2" type="ORF">ACFO4O_08560</name>
</gene>
<sequence>MLKKGKLSTSFVSNRLTIGLSSISRAVSSVAIGAVLIASTTYAQASEFTIAFGSCAYDSEPQPIWTDIAAMNPDLFLFIGDNQYADVQFDEQGKAIRGPVTDPARFKEAYDAVAAKPEFAAFRASTPIMGTWDDHDYGANDAGKEFPLKAESQEAFLDFFGFAKDDPIRQQAGIYHSKIIEDDGRKVQVIMLDTRYHRDELKKVDGPRPQGFGSYLPSNDTSKSLLGAEQWTWLSEQLLVPADVRIIVSSIQVVAYEHRWESWGNLPHERDRLYALIEKSKANNVFFLSGDRHLMEISRDTGQKGSKVPYPIWDFTSSGMTQKYSEVNEANTFRVSEVVRDTHYGIVEIDWEDDLKQSKVTFTAYGLGNRVFDSASFKLAELTLDAPSTDSAGLSSERGSL</sequence>
<protein>
    <submittedName>
        <fullName evidence="2">Alkaline phosphatase D family protein</fullName>
        <ecNumber evidence="2">3.1.3.1</ecNumber>
    </submittedName>
</protein>
<dbReference type="InterPro" id="IPR018946">
    <property type="entry name" value="PhoD-like_MPP"/>
</dbReference>
<dbReference type="Pfam" id="PF09423">
    <property type="entry name" value="PhoD"/>
    <property type="match status" value="1"/>
</dbReference>
<proteinExistence type="predicted"/>
<evidence type="ECO:0000313" key="3">
    <source>
        <dbReference type="Proteomes" id="UP001595897"/>
    </source>
</evidence>
<evidence type="ECO:0000313" key="2">
    <source>
        <dbReference type="EMBL" id="MFC4700204.1"/>
    </source>
</evidence>
<dbReference type="EC" id="3.1.3.1" evidence="2"/>